<gene>
    <name evidence="4" type="ORF">ACFO8M_05505</name>
</gene>
<dbReference type="InterPro" id="IPR001584">
    <property type="entry name" value="Integrase_cat-core"/>
</dbReference>
<protein>
    <submittedName>
        <fullName evidence="4">IS481 family transposase</fullName>
    </submittedName>
</protein>
<keyword evidence="1" id="KW-0805">Transcription regulation</keyword>
<dbReference type="Pfam" id="PF13683">
    <property type="entry name" value="rve_3"/>
    <property type="match status" value="1"/>
</dbReference>
<evidence type="ECO:0000256" key="1">
    <source>
        <dbReference type="ARBA" id="ARBA00023015"/>
    </source>
</evidence>
<dbReference type="Gene3D" id="3.30.420.10">
    <property type="entry name" value="Ribonuclease H-like superfamily/Ribonuclease H"/>
    <property type="match status" value="1"/>
</dbReference>
<evidence type="ECO:0000256" key="2">
    <source>
        <dbReference type="ARBA" id="ARBA00023163"/>
    </source>
</evidence>
<feature type="domain" description="Integrase catalytic" evidence="3">
    <location>
        <begin position="131"/>
        <end position="304"/>
    </location>
</feature>
<dbReference type="InterPro" id="IPR012337">
    <property type="entry name" value="RNaseH-like_sf"/>
</dbReference>
<organism evidence="4 5">
    <name type="scientific">Glycomyces rhizosphaerae</name>
    <dbReference type="NCBI Taxonomy" id="2054422"/>
    <lineage>
        <taxon>Bacteria</taxon>
        <taxon>Bacillati</taxon>
        <taxon>Actinomycetota</taxon>
        <taxon>Actinomycetes</taxon>
        <taxon>Glycomycetales</taxon>
        <taxon>Glycomycetaceae</taxon>
        <taxon>Glycomyces</taxon>
    </lineage>
</organism>
<name>A0ABV7PWR2_9ACTN</name>
<keyword evidence="2" id="KW-0804">Transcription</keyword>
<dbReference type="InterPro" id="IPR009057">
    <property type="entry name" value="Homeodomain-like_sf"/>
</dbReference>
<dbReference type="InterPro" id="IPR047656">
    <property type="entry name" value="IS481-like_transpos"/>
</dbReference>
<dbReference type="InterPro" id="IPR053721">
    <property type="entry name" value="Fimbrial_Adhesin_Reg"/>
</dbReference>
<reference evidence="5" key="1">
    <citation type="journal article" date="2019" name="Int. J. Syst. Evol. Microbiol.">
        <title>The Global Catalogue of Microorganisms (GCM) 10K type strain sequencing project: providing services to taxonomists for standard genome sequencing and annotation.</title>
        <authorList>
            <consortium name="The Broad Institute Genomics Platform"/>
            <consortium name="The Broad Institute Genome Sequencing Center for Infectious Disease"/>
            <person name="Wu L."/>
            <person name="Ma J."/>
        </authorList>
    </citation>
    <scope>NUCLEOTIDE SEQUENCE [LARGE SCALE GENOMIC DNA]</scope>
    <source>
        <strain evidence="5">CGMCC 4.7396</strain>
    </source>
</reference>
<evidence type="ECO:0000313" key="5">
    <source>
        <dbReference type="Proteomes" id="UP001595712"/>
    </source>
</evidence>
<proteinExistence type="predicted"/>
<dbReference type="PANTHER" id="PTHR35004">
    <property type="entry name" value="TRANSPOSASE RV3428C-RELATED"/>
    <property type="match status" value="1"/>
</dbReference>
<evidence type="ECO:0000313" key="4">
    <source>
        <dbReference type="EMBL" id="MFC3491938.1"/>
    </source>
</evidence>
<evidence type="ECO:0000259" key="3">
    <source>
        <dbReference type="PROSITE" id="PS50994"/>
    </source>
</evidence>
<dbReference type="NCBIfam" id="NF033577">
    <property type="entry name" value="transpos_IS481"/>
    <property type="match status" value="1"/>
</dbReference>
<dbReference type="SUPFAM" id="SSF46689">
    <property type="entry name" value="Homeodomain-like"/>
    <property type="match status" value="1"/>
</dbReference>
<dbReference type="SUPFAM" id="SSF53098">
    <property type="entry name" value="Ribonuclease H-like"/>
    <property type="match status" value="1"/>
</dbReference>
<dbReference type="Proteomes" id="UP001595712">
    <property type="component" value="Unassembled WGS sequence"/>
</dbReference>
<dbReference type="EMBL" id="JBHRWO010000005">
    <property type="protein sequence ID" value="MFC3491938.1"/>
    <property type="molecule type" value="Genomic_DNA"/>
</dbReference>
<dbReference type="Gene3D" id="1.10.10.2690">
    <property type="match status" value="1"/>
</dbReference>
<dbReference type="InterPro" id="IPR036397">
    <property type="entry name" value="RNaseH_sf"/>
</dbReference>
<dbReference type="PANTHER" id="PTHR35004:SF7">
    <property type="entry name" value="INTEGRASE PROTEIN"/>
    <property type="match status" value="1"/>
</dbReference>
<dbReference type="Pfam" id="PF13565">
    <property type="entry name" value="HTH_32"/>
    <property type="match status" value="1"/>
</dbReference>
<comment type="caution">
    <text evidence="4">The sequence shown here is derived from an EMBL/GenBank/DDBJ whole genome shotgun (WGS) entry which is preliminary data.</text>
</comment>
<dbReference type="RefSeq" id="WP_387971644.1">
    <property type="nucleotide sequence ID" value="NZ_JBHRWO010000005.1"/>
</dbReference>
<keyword evidence="5" id="KW-1185">Reference proteome</keyword>
<accession>A0ABV7PWR2</accession>
<dbReference type="PROSITE" id="PS50994">
    <property type="entry name" value="INTEGRASE"/>
    <property type="match status" value="1"/>
</dbReference>
<sequence length="397" mass="43485">MSKARLIITAVILEGRSQAKVAQEYGVSKGWVSKLVARYRAEGAAAFEPRSRRPTTSPKATSTDTVALIVELREKLTTVGLDAGPHTIAWHLQQHHKITVSPATISRYLKQAGLVAPAPKKRPRSSYIRFEAAMPNECWQADFTHYRLADGSDTEILTWLDDCTRYALSVTAHERVTGPITQGTFRTACEAHGVPASTLTDNGLVFTTRLLAGGRGGKNALETELARLGVTQKNSRPNRPTTCGKVERFQQTMKKHLAAQVPQPATLDQLQALINAFTSEYNERRPHRSLPHRATPAAIYTTRPKAAPGDACETAEPGRIRTDTVDKAGSVTLRHNGKLHHIGIGRIHEGTRVLLIVEGLHIRVINAATGALLRELTLDPDRDYQPTGRPKGPTRPA</sequence>